<evidence type="ECO:0000313" key="2">
    <source>
        <dbReference type="Proteomes" id="UP000015102"/>
    </source>
</evidence>
<dbReference type="EMBL" id="CAQQ02128628">
    <property type="status" value="NOT_ANNOTATED_CDS"/>
    <property type="molecule type" value="Genomic_DNA"/>
</dbReference>
<proteinExistence type="predicted"/>
<dbReference type="EnsemblMetazoa" id="MESCA000053-RA">
    <property type="protein sequence ID" value="MESCA000053-PA"/>
    <property type="gene ID" value="MESCA000053"/>
</dbReference>
<name>T1GA10_MEGSC</name>
<sequence>MSEDLENALKVKQICRFCLSQNDKLKILVSVPANKLSEFFTLATELCYGADALHGLRLSLNRYVLY</sequence>
<reference evidence="2" key="1">
    <citation type="submission" date="2013-02" db="EMBL/GenBank/DDBJ databases">
        <authorList>
            <person name="Hughes D."/>
        </authorList>
    </citation>
    <scope>NUCLEOTIDE SEQUENCE</scope>
    <source>
        <strain>Durham</strain>
        <strain evidence="2">NC isolate 2 -- Noor lab</strain>
    </source>
</reference>
<dbReference type="AlphaFoldDB" id="T1GA10"/>
<dbReference type="Proteomes" id="UP000015102">
    <property type="component" value="Unassembled WGS sequence"/>
</dbReference>
<reference evidence="1" key="2">
    <citation type="submission" date="2015-06" db="UniProtKB">
        <authorList>
            <consortium name="EnsemblMetazoa"/>
        </authorList>
    </citation>
    <scope>IDENTIFICATION</scope>
</reference>
<keyword evidence="2" id="KW-1185">Reference proteome</keyword>
<evidence type="ECO:0000313" key="1">
    <source>
        <dbReference type="EnsemblMetazoa" id="MESCA000053-PA"/>
    </source>
</evidence>
<accession>T1GA10</accession>
<dbReference type="HOGENOM" id="CLU_2834068_0_0_1"/>
<organism evidence="1 2">
    <name type="scientific">Megaselia scalaris</name>
    <name type="common">Humpbacked fly</name>
    <name type="synonym">Phora scalaris</name>
    <dbReference type="NCBI Taxonomy" id="36166"/>
    <lineage>
        <taxon>Eukaryota</taxon>
        <taxon>Metazoa</taxon>
        <taxon>Ecdysozoa</taxon>
        <taxon>Arthropoda</taxon>
        <taxon>Hexapoda</taxon>
        <taxon>Insecta</taxon>
        <taxon>Pterygota</taxon>
        <taxon>Neoptera</taxon>
        <taxon>Endopterygota</taxon>
        <taxon>Diptera</taxon>
        <taxon>Brachycera</taxon>
        <taxon>Muscomorpha</taxon>
        <taxon>Platypezoidea</taxon>
        <taxon>Phoridae</taxon>
        <taxon>Megaseliini</taxon>
        <taxon>Megaselia</taxon>
    </lineage>
</organism>
<protein>
    <submittedName>
        <fullName evidence="1">Uncharacterized protein</fullName>
    </submittedName>
</protein>